<dbReference type="STRING" id="228230.RMCC_2609"/>
<dbReference type="Pfam" id="PF13910">
    <property type="entry name" value="DUF4209"/>
    <property type="match status" value="1"/>
</dbReference>
<evidence type="ECO:0000259" key="1">
    <source>
        <dbReference type="Pfam" id="PF13910"/>
    </source>
</evidence>
<reference evidence="3" key="1">
    <citation type="journal article" date="2016" name="Genome Announc.">
        <title>Draft Genome Sequences of Five Rapidly Growing Mycobacterium Species, M. thermoresistibile, M. fortuitum subsp. acetamidolyticum, M. canariasense, M. brisbanense, and M. novocastrense.</title>
        <authorList>
            <person name="Katahira K."/>
            <person name="Ogura Y."/>
            <person name="Gotoh Y."/>
            <person name="Hayashi T."/>
        </authorList>
    </citation>
    <scope>NUCLEOTIDE SEQUENCE [LARGE SCALE GENOMIC DNA]</scope>
    <source>
        <strain evidence="3">JCM15298</strain>
    </source>
</reference>
<evidence type="ECO:0000313" key="2">
    <source>
        <dbReference type="EMBL" id="GAS95643.1"/>
    </source>
</evidence>
<protein>
    <recommendedName>
        <fullName evidence="1">DUF4209 domain-containing protein</fullName>
    </recommendedName>
</protein>
<keyword evidence="3" id="KW-1185">Reference proteome</keyword>
<dbReference type="InterPro" id="IPR025209">
    <property type="entry name" value="DUF4209"/>
</dbReference>
<dbReference type="EMBL" id="BCSY01000042">
    <property type="protein sequence ID" value="GAS95643.1"/>
    <property type="molecule type" value="Genomic_DNA"/>
</dbReference>
<proteinExistence type="predicted"/>
<dbReference type="AlphaFoldDB" id="A0A117IA08"/>
<comment type="caution">
    <text evidence="2">The sequence shown here is derived from an EMBL/GenBank/DDBJ whole genome shotgun (WGS) entry which is preliminary data.</text>
</comment>
<accession>A0A117IA08</accession>
<evidence type="ECO:0000313" key="3">
    <source>
        <dbReference type="Proteomes" id="UP000069443"/>
    </source>
</evidence>
<name>A0A117IA08_MYCCR</name>
<feature type="domain" description="DUF4209" evidence="1">
    <location>
        <begin position="527"/>
        <end position="574"/>
    </location>
</feature>
<gene>
    <name evidence="2" type="ORF">RMCC_2609</name>
</gene>
<sequence length="586" mass="64255">MAMSESAVEEASGRDLAWYAAAIDRAAAAESVYSMAHAIRDDIGVPMFGDLPADATAELKAVCWAFDYVVEFGDGRNARLAPRIQSTDESDPSYPPAIKAVSSDVHQIWRDLLDLVVTAPAKARLAHALFHCGGSAGLDNARIAVSNYLEAAEHWDRPSDSDEYLRIAARLARITGDNATAQQAIDRLLDFAENALADEPSHKPGYVLRPLGYAVNEPGCPVRVAGLLERAATELAAPSDRDHALKLIFQRCSDDACRKQLWQRRVQNYLTAADGQSGIIQMTLRHDALKIAEASSLPELKERAGAALQATRYEDLEMVRVGTSSAMYEELFEQARDEMASGSTWQEALLSFAKSGPLSGNYQHNLETVEHLRNAAPLLAVLPDKVLGPDGLPIYEAVSPEDRLDGDLTKVEVQVITSNLRPLTAALHSIPERFAGIPDQAALVEFLSQWPSLNQQTIRAATFGLQRFWCGDYEGAVYTTMPWIENAIRQIILDANQGMFILQKTHKRGQYPGLGAMIDLLPERFTLSQSRHRFLKATLTHPLGFNLRNQLSHGILLYSTSAAAALVLHTLLTVSLITPKSDSPRP</sequence>
<reference evidence="3" key="2">
    <citation type="submission" date="2016-02" db="EMBL/GenBank/DDBJ databases">
        <title>Draft genome sequence of five rapidly growing Mycobacterium species.</title>
        <authorList>
            <person name="Katahira K."/>
            <person name="Gotou Y."/>
            <person name="Iida K."/>
            <person name="Ogura Y."/>
            <person name="Hayashi T."/>
        </authorList>
    </citation>
    <scope>NUCLEOTIDE SEQUENCE [LARGE SCALE GENOMIC DNA]</scope>
    <source>
        <strain evidence="3">JCM15298</strain>
    </source>
</reference>
<dbReference type="Proteomes" id="UP000069443">
    <property type="component" value="Unassembled WGS sequence"/>
</dbReference>
<dbReference type="OrthoDB" id="4670891at2"/>
<organism evidence="2 3">
    <name type="scientific">Mycolicibacterium canariasense</name>
    <name type="common">Mycobacterium canariasense</name>
    <dbReference type="NCBI Taxonomy" id="228230"/>
    <lineage>
        <taxon>Bacteria</taxon>
        <taxon>Bacillati</taxon>
        <taxon>Actinomycetota</taxon>
        <taxon>Actinomycetes</taxon>
        <taxon>Mycobacteriales</taxon>
        <taxon>Mycobacteriaceae</taxon>
        <taxon>Mycolicibacterium</taxon>
    </lineage>
</organism>